<proteinExistence type="predicted"/>
<dbReference type="Pfam" id="PF18998">
    <property type="entry name" value="Flg_new_2"/>
    <property type="match status" value="1"/>
</dbReference>
<dbReference type="Proteomes" id="UP000255066">
    <property type="component" value="Unassembled WGS sequence"/>
</dbReference>
<evidence type="ECO:0000256" key="1">
    <source>
        <dbReference type="SAM" id="SignalP"/>
    </source>
</evidence>
<dbReference type="AlphaFoldDB" id="A0A378I6S4"/>
<reference evidence="4 6" key="2">
    <citation type="submission" date="2018-06" db="EMBL/GenBank/DDBJ databases">
        <authorList>
            <consortium name="Pathogen Informatics"/>
            <person name="Doyle S."/>
        </authorList>
    </citation>
    <scope>NUCLEOTIDE SEQUENCE [LARGE SCALE GENOMIC DNA]</scope>
    <source>
        <strain evidence="4 6">NCTC12437</strain>
    </source>
</reference>
<accession>A0A378I6S4</accession>
<keyword evidence="1" id="KW-0732">Signal</keyword>
<dbReference type="SUPFAM" id="SSF110296">
    <property type="entry name" value="Oligoxyloglucan reducing end-specific cellobiohydrolase"/>
    <property type="match status" value="1"/>
</dbReference>
<feature type="domain" description="Bacterial repeat" evidence="2">
    <location>
        <begin position="147"/>
        <end position="220"/>
    </location>
</feature>
<name>A0A378I6S4_9GAMM</name>
<sequence>MNNIKRLFTLSKGLILFFISGLTQAGSPVFTMTPQTPVALQLKAGQTATVKYLVTNQSLKMHSIVLKPIPGIRQLTGAGICPSPFTLTAKQSCILSLEVIANQLPGRVTGGPIICQVGPDGSPSPFLCNQPSPLNSLNITVHPINQYTVSSSAGNGGNVSPAGTQTVNSGSSLSFTATPSPNFAVYQWIVDGGVAQTGGSSFTLSNIVANHQLQVTFTDNTLLYSGAQNGNLYYSFNGGGNWQTTAQMPGGGSAINSLWLNPLVIYTGNANGFVYFSTNNGSSWQQSTSPDGSAVNAVFVYNNILYAGTASGLIYSSANNGSSWSPLAPLDGSPVDAVFISAAGFYAGTGNGNVYYSANNGLSWTAINGQVDGSAVKGVYVANNSLFVNTANEYVYSSTELTGGGNWTAIAQTVFSLFVNSAGSLFAGTQGGYVFLVSQGIELGFVAYSPINAVAVLN</sequence>
<evidence type="ECO:0000313" key="4">
    <source>
        <dbReference type="EMBL" id="STX30703.1"/>
    </source>
</evidence>
<protein>
    <submittedName>
        <fullName evidence="4">NHL repeat protein</fullName>
    </submittedName>
</protein>
<dbReference type="OrthoDB" id="5642345at2"/>
<dbReference type="RefSeq" id="WP_131793049.1">
    <property type="nucleotide sequence ID" value="NZ_CAAAHV010000037.1"/>
</dbReference>
<organism evidence="4 6">
    <name type="scientific">Legionella birminghamensis</name>
    <dbReference type="NCBI Taxonomy" id="28083"/>
    <lineage>
        <taxon>Bacteria</taxon>
        <taxon>Pseudomonadati</taxon>
        <taxon>Pseudomonadota</taxon>
        <taxon>Gammaproteobacteria</taxon>
        <taxon>Legionellales</taxon>
        <taxon>Legionellaceae</taxon>
        <taxon>Legionella</taxon>
    </lineage>
</organism>
<evidence type="ECO:0000313" key="5">
    <source>
        <dbReference type="Proteomes" id="UP000054735"/>
    </source>
</evidence>
<dbReference type="Proteomes" id="UP000054735">
    <property type="component" value="Unassembled WGS sequence"/>
</dbReference>
<dbReference type="STRING" id="28083.Lbir_1061"/>
<dbReference type="CDD" id="cd15482">
    <property type="entry name" value="Sialidase_non-viral"/>
    <property type="match status" value="1"/>
</dbReference>
<evidence type="ECO:0000259" key="2">
    <source>
        <dbReference type="Pfam" id="PF18998"/>
    </source>
</evidence>
<reference evidence="3 5" key="1">
    <citation type="submission" date="2015-11" db="EMBL/GenBank/DDBJ databases">
        <title>Genomic analysis of 38 Legionella species identifies large and diverse effector repertoires.</title>
        <authorList>
            <person name="Burstein D."/>
            <person name="Amaro F."/>
            <person name="Zusman T."/>
            <person name="Lifshitz Z."/>
            <person name="Cohen O."/>
            <person name="Gilbert J.A."/>
            <person name="Pupko T."/>
            <person name="Shuman H.A."/>
            <person name="Segal G."/>
        </authorList>
    </citation>
    <scope>NUCLEOTIDE SEQUENCE [LARGE SCALE GENOMIC DNA]</scope>
    <source>
        <strain evidence="3 5">CDC#1407-AL-14</strain>
    </source>
</reference>
<feature type="signal peptide" evidence="1">
    <location>
        <begin position="1"/>
        <end position="25"/>
    </location>
</feature>
<dbReference type="InterPro" id="IPR015943">
    <property type="entry name" value="WD40/YVTN_repeat-like_dom_sf"/>
</dbReference>
<dbReference type="EMBL" id="LNXT01000013">
    <property type="protein sequence ID" value="KTC73799.1"/>
    <property type="molecule type" value="Genomic_DNA"/>
</dbReference>
<dbReference type="Gene3D" id="2.130.10.10">
    <property type="entry name" value="YVTN repeat-like/Quinoprotein amine dehydrogenase"/>
    <property type="match status" value="2"/>
</dbReference>
<gene>
    <name evidence="3" type="ORF">Lbir_1061</name>
    <name evidence="4" type="ORF">NCTC12437_00464</name>
</gene>
<feature type="chain" id="PRO_5016829349" evidence="1">
    <location>
        <begin position="26"/>
        <end position="458"/>
    </location>
</feature>
<evidence type="ECO:0000313" key="3">
    <source>
        <dbReference type="EMBL" id="KTC73799.1"/>
    </source>
</evidence>
<dbReference type="InterPro" id="IPR044060">
    <property type="entry name" value="Bacterial_rp_domain"/>
</dbReference>
<dbReference type="EMBL" id="UGNW01000001">
    <property type="protein sequence ID" value="STX30703.1"/>
    <property type="molecule type" value="Genomic_DNA"/>
</dbReference>
<keyword evidence="5" id="KW-1185">Reference proteome</keyword>
<evidence type="ECO:0000313" key="6">
    <source>
        <dbReference type="Proteomes" id="UP000255066"/>
    </source>
</evidence>